<dbReference type="InterPro" id="IPR004790">
    <property type="entry name" value="Isocitrate_DH_NADP"/>
</dbReference>
<organism evidence="10 11">
    <name type="scientific">Pyrus ussuriensis x Pyrus communis</name>
    <dbReference type="NCBI Taxonomy" id="2448454"/>
    <lineage>
        <taxon>Eukaryota</taxon>
        <taxon>Viridiplantae</taxon>
        <taxon>Streptophyta</taxon>
        <taxon>Embryophyta</taxon>
        <taxon>Tracheophyta</taxon>
        <taxon>Spermatophyta</taxon>
        <taxon>Magnoliopsida</taxon>
        <taxon>eudicotyledons</taxon>
        <taxon>Gunneridae</taxon>
        <taxon>Pentapetalae</taxon>
        <taxon>rosids</taxon>
        <taxon>fabids</taxon>
        <taxon>Rosales</taxon>
        <taxon>Rosaceae</taxon>
        <taxon>Amygdaloideae</taxon>
        <taxon>Maleae</taxon>
        <taxon>Pyrus</taxon>
    </lineage>
</organism>
<dbReference type="AlphaFoldDB" id="A0A5N5GVE6"/>
<evidence type="ECO:0000256" key="1">
    <source>
        <dbReference type="ARBA" id="ARBA00001936"/>
    </source>
</evidence>
<dbReference type="GO" id="GO:0004450">
    <property type="term" value="F:isocitrate dehydrogenase (NADP+) activity"/>
    <property type="evidence" value="ECO:0007669"/>
    <property type="project" value="InterPro"/>
</dbReference>
<dbReference type="GO" id="GO:0006739">
    <property type="term" value="P:NADP+ metabolic process"/>
    <property type="evidence" value="ECO:0007669"/>
    <property type="project" value="TreeGrafter"/>
</dbReference>
<name>A0A5N5GVE6_9ROSA</name>
<keyword evidence="5" id="KW-0479">Metal-binding</keyword>
<evidence type="ECO:0000256" key="4">
    <source>
        <dbReference type="ARBA" id="ARBA00022532"/>
    </source>
</evidence>
<dbReference type="GO" id="GO:0006102">
    <property type="term" value="P:isocitrate metabolic process"/>
    <property type="evidence" value="ECO:0007669"/>
    <property type="project" value="InterPro"/>
</dbReference>
<dbReference type="GO" id="GO:0005739">
    <property type="term" value="C:mitochondrion"/>
    <property type="evidence" value="ECO:0007669"/>
    <property type="project" value="TreeGrafter"/>
</dbReference>
<dbReference type="PANTHER" id="PTHR11822:SF5">
    <property type="entry name" value="ISOCITRATE DEHYDROGENASE [NADP], CHLOROPLASTIC_MITOCHONDRIAL"/>
    <property type="match status" value="1"/>
</dbReference>
<keyword evidence="11" id="KW-1185">Reference proteome</keyword>
<evidence type="ECO:0000256" key="9">
    <source>
        <dbReference type="SAM" id="MobiDB-lite"/>
    </source>
</evidence>
<dbReference type="GO" id="GO:0046872">
    <property type="term" value="F:metal ion binding"/>
    <property type="evidence" value="ECO:0007669"/>
    <property type="project" value="UniProtKB-KW"/>
</dbReference>
<reference evidence="10 11" key="3">
    <citation type="submission" date="2019-11" db="EMBL/GenBank/DDBJ databases">
        <title>A de novo genome assembly of a pear dwarfing rootstock.</title>
        <authorList>
            <person name="Wang F."/>
            <person name="Wang J."/>
            <person name="Li S."/>
            <person name="Zhang Y."/>
            <person name="Fang M."/>
            <person name="Ma L."/>
            <person name="Zhao Y."/>
            <person name="Jiang S."/>
        </authorList>
    </citation>
    <scope>NUCLEOTIDE SEQUENCE [LARGE SCALE GENOMIC DNA]</scope>
    <source>
        <strain evidence="10">S2</strain>
        <tissue evidence="10">Leaf</tissue>
    </source>
</reference>
<evidence type="ECO:0000256" key="3">
    <source>
        <dbReference type="ARBA" id="ARBA00007769"/>
    </source>
</evidence>
<comment type="caution">
    <text evidence="10">The sequence shown here is derived from an EMBL/GenBank/DDBJ whole genome shotgun (WGS) entry which is preliminary data.</text>
</comment>
<keyword evidence="4" id="KW-0816">Tricarboxylic acid cycle</keyword>
<sequence length="114" mass="12663">MMSRSQSKTQQKMKSRSLRKVRTGCSLKVEDEVGHSDDINTRKGLRRCKRVLLFLEPILCKNIPRIVPVPKGVSPVALDVYNFKGPGVALSVYNADESIQAFANLSMSLALSNK</sequence>
<dbReference type="SUPFAM" id="SSF53659">
    <property type="entry name" value="Isocitrate/Isopropylmalate dehydrogenase-like"/>
    <property type="match status" value="1"/>
</dbReference>
<reference evidence="10 11" key="1">
    <citation type="submission" date="2019-09" db="EMBL/GenBank/DDBJ databases">
        <authorList>
            <person name="Ou C."/>
        </authorList>
    </citation>
    <scope>NUCLEOTIDE SEQUENCE [LARGE SCALE GENOMIC DNA]</scope>
    <source>
        <strain evidence="10">S2</strain>
        <tissue evidence="10">Leaf</tissue>
    </source>
</reference>
<comment type="cofactor">
    <cofactor evidence="2">
        <name>Mg(2+)</name>
        <dbReference type="ChEBI" id="CHEBI:18420"/>
    </cofactor>
</comment>
<keyword evidence="6" id="KW-0460">Magnesium</keyword>
<evidence type="ECO:0000256" key="8">
    <source>
        <dbReference type="ARBA" id="ARBA00023211"/>
    </source>
</evidence>
<dbReference type="PANTHER" id="PTHR11822">
    <property type="entry name" value="NADP-SPECIFIC ISOCITRATE DEHYDROGENASE"/>
    <property type="match status" value="1"/>
</dbReference>
<comment type="similarity">
    <text evidence="3">Belongs to the isocitrate and isopropylmalate dehydrogenases family.</text>
</comment>
<gene>
    <name evidence="10" type="ORF">D8674_013521</name>
</gene>
<accession>A0A5N5GVE6</accession>
<feature type="compositionally biased region" description="Basic residues" evidence="9">
    <location>
        <begin position="11"/>
        <end position="21"/>
    </location>
</feature>
<evidence type="ECO:0000256" key="7">
    <source>
        <dbReference type="ARBA" id="ARBA00023002"/>
    </source>
</evidence>
<evidence type="ECO:0000313" key="10">
    <source>
        <dbReference type="EMBL" id="KAB2617652.1"/>
    </source>
</evidence>
<evidence type="ECO:0000256" key="2">
    <source>
        <dbReference type="ARBA" id="ARBA00001946"/>
    </source>
</evidence>
<proteinExistence type="inferred from homology"/>
<dbReference type="EMBL" id="SMOL01000401">
    <property type="protein sequence ID" value="KAB2617652.1"/>
    <property type="molecule type" value="Genomic_DNA"/>
</dbReference>
<dbReference type="Gene3D" id="3.40.718.10">
    <property type="entry name" value="Isopropylmalate Dehydrogenase"/>
    <property type="match status" value="1"/>
</dbReference>
<evidence type="ECO:0000256" key="5">
    <source>
        <dbReference type="ARBA" id="ARBA00022723"/>
    </source>
</evidence>
<evidence type="ECO:0000256" key="6">
    <source>
        <dbReference type="ARBA" id="ARBA00022842"/>
    </source>
</evidence>
<dbReference type="Proteomes" id="UP000327157">
    <property type="component" value="Chromosome 15"/>
</dbReference>
<feature type="compositionally biased region" description="Polar residues" evidence="9">
    <location>
        <begin position="1"/>
        <end position="10"/>
    </location>
</feature>
<reference evidence="11" key="2">
    <citation type="submission" date="2019-10" db="EMBL/GenBank/DDBJ databases">
        <title>A de novo genome assembly of a pear dwarfing rootstock.</title>
        <authorList>
            <person name="Wang F."/>
            <person name="Wang J."/>
            <person name="Li S."/>
            <person name="Zhang Y."/>
            <person name="Fang M."/>
            <person name="Ma L."/>
            <person name="Zhao Y."/>
            <person name="Jiang S."/>
        </authorList>
    </citation>
    <scope>NUCLEOTIDE SEQUENCE [LARGE SCALE GENOMIC DNA]</scope>
</reference>
<dbReference type="GO" id="GO:0006099">
    <property type="term" value="P:tricarboxylic acid cycle"/>
    <property type="evidence" value="ECO:0007669"/>
    <property type="project" value="UniProtKB-KW"/>
</dbReference>
<comment type="cofactor">
    <cofactor evidence="1">
        <name>Mn(2+)</name>
        <dbReference type="ChEBI" id="CHEBI:29035"/>
    </cofactor>
</comment>
<protein>
    <submittedName>
        <fullName evidence="10">Isocitrate dehydrogenase [NADP]</fullName>
    </submittedName>
</protein>
<keyword evidence="8" id="KW-0464">Manganese</keyword>
<feature type="region of interest" description="Disordered" evidence="9">
    <location>
        <begin position="1"/>
        <end position="21"/>
    </location>
</feature>
<dbReference type="OrthoDB" id="1745539at2759"/>
<evidence type="ECO:0000313" key="11">
    <source>
        <dbReference type="Proteomes" id="UP000327157"/>
    </source>
</evidence>
<keyword evidence="7" id="KW-0560">Oxidoreductase</keyword>